<feature type="domain" description="MACPF" evidence="1">
    <location>
        <begin position="1"/>
        <end position="337"/>
    </location>
</feature>
<dbReference type="Pfam" id="PF01823">
    <property type="entry name" value="MACPF"/>
    <property type="match status" value="1"/>
</dbReference>
<dbReference type="PROSITE" id="PS51412">
    <property type="entry name" value="MACPF_2"/>
    <property type="match status" value="1"/>
</dbReference>
<name>A0ABR7U2I5_9BRAD</name>
<sequence>MADKPVKPAIIMPKGLEATVIFGFNAKQWSFMPRRIFRPTYAEQDPSGTGRGWIYLKDVHISLEDTAFSVPDGMEARPDPRFGLTKTLVFHGTHALDEHEFKMSVKSSVSIEGFNSSVSTSLATKSSVTTNTKQSTALIAEWKAFYAVDVVDPPHLEVDFAAALKALPASHSADNQPVFEAFFAKWGTHYLSHGVYGGTYRMSTVLSEQDTLKIDETKLKVAVEAGFKAGKDGASVKSEFENNTRKELGTTDESTDITITAIGGDTDENPNTWALSIPGAPILMYDALAVATDELRPVFEPLWSLCDQIPIAQGEVDNRSAIGEALKQATLAYLPNEAADLPSVFGDVEVAAANRTFQADTNGFCLLSIADTTPSSATLSIEARADQSAQSPLLVEAKAQTLARNDYDAWIASASLFVPVRRGNWVSQSGDTNDVKTQYSGFMPANLAFGAWKPSPPAFQASSDGFLSVVVRATAREYGRSIQVGSQLVAKCIMASSHSGLGSAYDNNPVIGYMCAPIPKGSNVAVVGPPDMEGSTSCFWLDVDDPVVAFGPIQQLPALTGSAQGLRHDFPRDEQDRFVFGSIAVNNDGGRGTLSLAVVPERGGPPRPYATAACHLWHDGPRATPVTSAIAAVPRGHPWFANVVESSPGVSAQLFSLPLIPRKS</sequence>
<dbReference type="Proteomes" id="UP000639516">
    <property type="component" value="Unassembled WGS sequence"/>
</dbReference>
<protein>
    <recommendedName>
        <fullName evidence="1">MACPF domain-containing protein</fullName>
    </recommendedName>
</protein>
<evidence type="ECO:0000259" key="1">
    <source>
        <dbReference type="PROSITE" id="PS51412"/>
    </source>
</evidence>
<dbReference type="SMART" id="SM00457">
    <property type="entry name" value="MACPF"/>
    <property type="match status" value="1"/>
</dbReference>
<comment type="caution">
    <text evidence="2">The sequence shown here is derived from an EMBL/GenBank/DDBJ whole genome shotgun (WGS) entry which is preliminary data.</text>
</comment>
<gene>
    <name evidence="2" type="ORF">HA482_08450</name>
</gene>
<proteinExistence type="predicted"/>
<reference evidence="2 3" key="1">
    <citation type="journal article" date="2020" name="Arch. Microbiol.">
        <title>Bradyrhizobium campsiandrae sp. nov., a nitrogen-fixing bacterial strain isolated from a native leguminous tree from the Amazon adapted to flooded conditions.</title>
        <authorList>
            <person name="Cabral Michel D."/>
            <person name="Martins da Costa E."/>
            <person name="Azarias Guimaraes A."/>
            <person name="Soares de Carvalho T."/>
            <person name="Santos de Castro Caputo P."/>
            <person name="Willems A."/>
            <person name="de Souza Moreira F.M."/>
        </authorList>
    </citation>
    <scope>NUCLEOTIDE SEQUENCE [LARGE SCALE GENOMIC DNA]</scope>
    <source>
        <strain evidence="3">INPA 384B</strain>
    </source>
</reference>
<evidence type="ECO:0000313" key="2">
    <source>
        <dbReference type="EMBL" id="MBC9978245.1"/>
    </source>
</evidence>
<accession>A0ABR7U2I5</accession>
<organism evidence="2 3">
    <name type="scientific">Bradyrhizobium campsiandrae</name>
    <dbReference type="NCBI Taxonomy" id="1729892"/>
    <lineage>
        <taxon>Bacteria</taxon>
        <taxon>Pseudomonadati</taxon>
        <taxon>Pseudomonadota</taxon>
        <taxon>Alphaproteobacteria</taxon>
        <taxon>Hyphomicrobiales</taxon>
        <taxon>Nitrobacteraceae</taxon>
        <taxon>Bradyrhizobium</taxon>
    </lineage>
</organism>
<keyword evidence="3" id="KW-1185">Reference proteome</keyword>
<evidence type="ECO:0000313" key="3">
    <source>
        <dbReference type="Proteomes" id="UP000639516"/>
    </source>
</evidence>
<dbReference type="EMBL" id="JAATTO010000010">
    <property type="protein sequence ID" value="MBC9978245.1"/>
    <property type="molecule type" value="Genomic_DNA"/>
</dbReference>
<dbReference type="InterPro" id="IPR020864">
    <property type="entry name" value="MACPF"/>
</dbReference>
<dbReference type="RefSeq" id="WP_188099107.1">
    <property type="nucleotide sequence ID" value="NZ_JAANIH010000012.1"/>
</dbReference>